<dbReference type="AlphaFoldDB" id="A0A9C6XRQ7"/>
<dbReference type="Gene3D" id="3.30.70.1820">
    <property type="entry name" value="L1 transposable element, RRM domain"/>
    <property type="match status" value="1"/>
</dbReference>
<dbReference type="Proteomes" id="UP000504606">
    <property type="component" value="Unplaced"/>
</dbReference>
<accession>A0A9C6XRQ7</accession>
<dbReference type="CDD" id="cd15489">
    <property type="entry name" value="PHD_SF"/>
    <property type="match status" value="1"/>
</dbReference>
<gene>
    <name evidence="3" type="primary">LOC127750590</name>
</gene>
<feature type="coiled-coil region" evidence="1">
    <location>
        <begin position="86"/>
        <end position="134"/>
    </location>
</feature>
<evidence type="ECO:0000256" key="1">
    <source>
        <dbReference type="SAM" id="Coils"/>
    </source>
</evidence>
<proteinExistence type="predicted"/>
<sequence length="295" mass="32589">MPSTCHSCDKAIAQRAETIECIKCKEVVCHKKCVPASQAPSWTCTACSSSGPDGLTLQHILAAIEASSSKQEKMLKDTEANLGAAIENCTATVSVLTAKVESLEKNVGSLEADNEQLRNRVSELEAALLATEQYSRVNDVDVVGIPCFNGENVDVILDSLGKALHFPLSRENVEVAHRTGPASATQRGIIVRFLRKPDKEGFLRARKVKRDLTVNDLDIFKDKPAFIPHASSIIYIRESLSQSMRTLFNNARRLRAEGKLSDVWVSGGKLFVRKQTNSERTQILSLVHLWRFVDQ</sequence>
<dbReference type="GeneID" id="127750590"/>
<name>A0A9C6XRQ7_FRAOC</name>
<organism evidence="2 3">
    <name type="scientific">Frankliniella occidentalis</name>
    <name type="common">Western flower thrips</name>
    <name type="synonym">Euthrips occidentalis</name>
    <dbReference type="NCBI Taxonomy" id="133901"/>
    <lineage>
        <taxon>Eukaryota</taxon>
        <taxon>Metazoa</taxon>
        <taxon>Ecdysozoa</taxon>
        <taxon>Arthropoda</taxon>
        <taxon>Hexapoda</taxon>
        <taxon>Insecta</taxon>
        <taxon>Pterygota</taxon>
        <taxon>Neoptera</taxon>
        <taxon>Paraneoptera</taxon>
        <taxon>Thysanoptera</taxon>
        <taxon>Terebrantia</taxon>
        <taxon>Thripoidea</taxon>
        <taxon>Thripidae</taxon>
        <taxon>Frankliniella</taxon>
    </lineage>
</organism>
<evidence type="ECO:0000313" key="2">
    <source>
        <dbReference type="Proteomes" id="UP000504606"/>
    </source>
</evidence>
<keyword evidence="1" id="KW-0175">Coiled coil</keyword>
<dbReference type="KEGG" id="foc:127750590"/>
<keyword evidence="2" id="KW-1185">Reference proteome</keyword>
<dbReference type="OrthoDB" id="6630015at2759"/>
<dbReference type="RefSeq" id="XP_052128639.1">
    <property type="nucleotide sequence ID" value="XM_052272679.1"/>
</dbReference>
<protein>
    <submittedName>
        <fullName evidence="3">Uncharacterized protein LOC127750590</fullName>
    </submittedName>
</protein>
<evidence type="ECO:0000313" key="3">
    <source>
        <dbReference type="RefSeq" id="XP_052128639.1"/>
    </source>
</evidence>
<reference evidence="3" key="1">
    <citation type="submission" date="2025-08" db="UniProtKB">
        <authorList>
            <consortium name="RefSeq"/>
        </authorList>
    </citation>
    <scope>IDENTIFICATION</scope>
    <source>
        <tissue evidence="3">Whole organism</tissue>
    </source>
</reference>